<dbReference type="GO" id="GO:0005886">
    <property type="term" value="C:plasma membrane"/>
    <property type="evidence" value="ECO:0007669"/>
    <property type="project" value="UniProtKB-SubCell"/>
</dbReference>
<feature type="transmembrane region" description="Helical" evidence="6">
    <location>
        <begin position="63"/>
        <end position="81"/>
    </location>
</feature>
<dbReference type="RefSeq" id="WP_092800912.1">
    <property type="nucleotide sequence ID" value="NZ_FMUH01000002.1"/>
</dbReference>
<feature type="transmembrane region" description="Helical" evidence="6">
    <location>
        <begin position="112"/>
        <end position="132"/>
    </location>
</feature>
<dbReference type="EMBL" id="FMUH01000002">
    <property type="protein sequence ID" value="SCX42854.1"/>
    <property type="molecule type" value="Genomic_DNA"/>
</dbReference>
<dbReference type="PANTHER" id="PTHR32196">
    <property type="entry name" value="ABC TRANSPORTER PERMEASE PROTEIN YPHD-RELATED-RELATED"/>
    <property type="match status" value="1"/>
</dbReference>
<proteinExistence type="predicted"/>
<keyword evidence="8" id="KW-1185">Reference proteome</keyword>
<feature type="transmembrane region" description="Helical" evidence="6">
    <location>
        <begin position="139"/>
        <end position="158"/>
    </location>
</feature>
<keyword evidence="5 6" id="KW-0472">Membrane</keyword>
<keyword evidence="3 6" id="KW-0812">Transmembrane</keyword>
<dbReference type="AlphaFoldDB" id="A0A1G4XNX5"/>
<evidence type="ECO:0000256" key="5">
    <source>
        <dbReference type="ARBA" id="ARBA00023136"/>
    </source>
</evidence>
<comment type="subcellular location">
    <subcellularLocation>
        <location evidence="1">Cell membrane</location>
        <topology evidence="1">Multi-pass membrane protein</topology>
    </subcellularLocation>
</comment>
<keyword evidence="7" id="KW-0813">Transport</keyword>
<name>A0A1G4XNX5_9ACTN</name>
<evidence type="ECO:0000313" key="8">
    <source>
        <dbReference type="Proteomes" id="UP000198981"/>
    </source>
</evidence>
<dbReference type="Proteomes" id="UP000198981">
    <property type="component" value="Unassembled WGS sequence"/>
</dbReference>
<evidence type="ECO:0000313" key="7">
    <source>
        <dbReference type="EMBL" id="SCX42854.1"/>
    </source>
</evidence>
<evidence type="ECO:0000256" key="6">
    <source>
        <dbReference type="SAM" id="Phobius"/>
    </source>
</evidence>
<feature type="transmembrane region" description="Helical" evidence="6">
    <location>
        <begin position="287"/>
        <end position="305"/>
    </location>
</feature>
<dbReference type="Pfam" id="PF02653">
    <property type="entry name" value="BPD_transp_2"/>
    <property type="match status" value="1"/>
</dbReference>
<protein>
    <submittedName>
        <fullName evidence="7">Simple sugar transport system permease protein</fullName>
    </submittedName>
</protein>
<dbReference type="STRING" id="1960309.SAMN03159343_1134"/>
<evidence type="ECO:0000256" key="3">
    <source>
        <dbReference type="ARBA" id="ARBA00022692"/>
    </source>
</evidence>
<feature type="transmembrane region" description="Helical" evidence="6">
    <location>
        <begin position="263"/>
        <end position="280"/>
    </location>
</feature>
<dbReference type="OrthoDB" id="3468954at2"/>
<feature type="transmembrane region" description="Helical" evidence="6">
    <location>
        <begin position="32"/>
        <end position="57"/>
    </location>
</feature>
<sequence>MSTTQTPTEPAPAPSVQRLARQRSLWERTNKATVVMAGVTLVVFVFFAVADSAFLTFANLSNLATQVGPVLIVGVAMTFVITAGQIDLSVGSIVAFVAAISAQLLVAGWDSSLVMVAALLMGLGWGLVNGWFTAYQGIPAFIVTLATLSVVRGLALFQTEGFSVPIASTTFVAKLGTAKWLGFSVTAWIALAVVVVGLVLLHATRFGQYVIGIGAAAESVRRAGVNVKLVTMAALGFSGLAAGLAGLLIAARLGSGSANSAQGFELTVIAAVVLGGTSLLGGRGTIVGTLIGALLTQIIANGLTLLSVSPYLTPIITGTVLVLVVWINLRGRDLAWFVQRLTRRS</sequence>
<feature type="transmembrane region" description="Helical" evidence="6">
    <location>
        <begin position="88"/>
        <end position="106"/>
    </location>
</feature>
<feature type="transmembrane region" description="Helical" evidence="6">
    <location>
        <begin position="311"/>
        <end position="329"/>
    </location>
</feature>
<evidence type="ECO:0000256" key="4">
    <source>
        <dbReference type="ARBA" id="ARBA00022989"/>
    </source>
</evidence>
<organism evidence="7 8">
    <name type="scientific">Klenkia marina</name>
    <dbReference type="NCBI Taxonomy" id="1960309"/>
    <lineage>
        <taxon>Bacteria</taxon>
        <taxon>Bacillati</taxon>
        <taxon>Actinomycetota</taxon>
        <taxon>Actinomycetes</taxon>
        <taxon>Geodermatophilales</taxon>
        <taxon>Geodermatophilaceae</taxon>
        <taxon>Klenkia</taxon>
    </lineage>
</organism>
<accession>A0A1G4XNX5</accession>
<dbReference type="GO" id="GO:0022857">
    <property type="term" value="F:transmembrane transporter activity"/>
    <property type="evidence" value="ECO:0007669"/>
    <property type="project" value="InterPro"/>
</dbReference>
<keyword evidence="4 6" id="KW-1133">Transmembrane helix</keyword>
<dbReference type="InterPro" id="IPR001851">
    <property type="entry name" value="ABC_transp_permease"/>
</dbReference>
<dbReference type="CDD" id="cd06579">
    <property type="entry name" value="TM_PBP1_transp_AraH_like"/>
    <property type="match status" value="1"/>
</dbReference>
<dbReference type="PANTHER" id="PTHR32196:SF72">
    <property type="entry name" value="RIBOSE IMPORT PERMEASE PROTEIN RBSC"/>
    <property type="match status" value="1"/>
</dbReference>
<evidence type="ECO:0000256" key="2">
    <source>
        <dbReference type="ARBA" id="ARBA00022475"/>
    </source>
</evidence>
<keyword evidence="7" id="KW-0762">Sugar transport</keyword>
<gene>
    <name evidence="7" type="ORF">SAMN03159343_1134</name>
</gene>
<evidence type="ECO:0000256" key="1">
    <source>
        <dbReference type="ARBA" id="ARBA00004651"/>
    </source>
</evidence>
<feature type="transmembrane region" description="Helical" evidence="6">
    <location>
        <begin position="229"/>
        <end position="251"/>
    </location>
</feature>
<reference evidence="8" key="1">
    <citation type="submission" date="2016-10" db="EMBL/GenBank/DDBJ databases">
        <authorList>
            <person name="Varghese N."/>
            <person name="Submissions S."/>
        </authorList>
    </citation>
    <scope>NUCLEOTIDE SEQUENCE [LARGE SCALE GENOMIC DNA]</scope>
    <source>
        <strain evidence="8">DSM 45722</strain>
    </source>
</reference>
<feature type="transmembrane region" description="Helical" evidence="6">
    <location>
        <begin position="178"/>
        <end position="201"/>
    </location>
</feature>
<keyword evidence="2" id="KW-1003">Cell membrane</keyword>